<sequence length="315" mass="35857">MEMEQYVHGDGDGDGDGLLILRKAKTPVGAVAHRHHPEPTPGEVHHAVANRNSTGHHGFAHVPQNSMPSSSPSPHSYSSFSLPAPATTKMKENNTKTSPKEKQCLDRDNSQPRSDLVFTDHGSGSRMRESRGKREVRGIAKERESGRGSRRIDRQDLHSLLERSIIQHLVKVWGNDTEIFVNYGRLKTPYSEELLKSQFCIHVRGFGVNTARIGDAMYFGCVPVIIADHYDLPFSDILNWSSFSVVVAAQDIPRLKKILNGINPDEYERLRSNVIKVRKHFQWHQNPVDYDAFHMTLYELWLRRSYFRLSSYTSI</sequence>
<dbReference type="InterPro" id="IPR004263">
    <property type="entry name" value="Exostosin"/>
</dbReference>
<evidence type="ECO:0000313" key="9">
    <source>
        <dbReference type="Proteomes" id="UP000030645"/>
    </source>
</evidence>
<evidence type="ECO:0000256" key="4">
    <source>
        <dbReference type="ARBA" id="ARBA00022968"/>
    </source>
</evidence>
<accession>W9QEN4</accession>
<keyword evidence="9" id="KW-1185">Reference proteome</keyword>
<evidence type="ECO:0000256" key="5">
    <source>
        <dbReference type="ARBA" id="ARBA00023034"/>
    </source>
</evidence>
<protein>
    <submittedName>
        <fullName evidence="8">Putative glycosyltransferase</fullName>
    </submittedName>
</protein>
<feature type="compositionally biased region" description="Low complexity" evidence="6">
    <location>
        <begin position="63"/>
        <end position="83"/>
    </location>
</feature>
<comment type="subcellular location">
    <subcellularLocation>
        <location evidence="1">Golgi apparatus membrane</location>
        <topology evidence="1">Single-pass type II membrane protein</topology>
    </subcellularLocation>
</comment>
<evidence type="ECO:0000256" key="3">
    <source>
        <dbReference type="ARBA" id="ARBA00022676"/>
    </source>
</evidence>
<evidence type="ECO:0000256" key="2">
    <source>
        <dbReference type="ARBA" id="ARBA00010271"/>
    </source>
</evidence>
<name>W9QEN4_9ROSA</name>
<organism evidence="8 9">
    <name type="scientific">Morus notabilis</name>
    <dbReference type="NCBI Taxonomy" id="981085"/>
    <lineage>
        <taxon>Eukaryota</taxon>
        <taxon>Viridiplantae</taxon>
        <taxon>Streptophyta</taxon>
        <taxon>Embryophyta</taxon>
        <taxon>Tracheophyta</taxon>
        <taxon>Spermatophyta</taxon>
        <taxon>Magnoliopsida</taxon>
        <taxon>eudicotyledons</taxon>
        <taxon>Gunneridae</taxon>
        <taxon>Pentapetalae</taxon>
        <taxon>rosids</taxon>
        <taxon>fabids</taxon>
        <taxon>Rosales</taxon>
        <taxon>Moraceae</taxon>
        <taxon>Moreae</taxon>
        <taxon>Morus</taxon>
    </lineage>
</organism>
<dbReference type="Proteomes" id="UP000030645">
    <property type="component" value="Unassembled WGS sequence"/>
</dbReference>
<dbReference type="PANTHER" id="PTHR11062:SF95">
    <property type="entry name" value="EXOSTOSIN GT47 DOMAIN-CONTAINING PROTEIN"/>
    <property type="match status" value="1"/>
</dbReference>
<dbReference type="PANTHER" id="PTHR11062">
    <property type="entry name" value="EXOSTOSIN HEPARAN SULFATE GLYCOSYLTRANSFERASE -RELATED"/>
    <property type="match status" value="1"/>
</dbReference>
<dbReference type="Pfam" id="PF03016">
    <property type="entry name" value="Exostosin_GT47"/>
    <property type="match status" value="1"/>
</dbReference>
<reference evidence="9" key="1">
    <citation type="submission" date="2013-01" db="EMBL/GenBank/DDBJ databases">
        <title>Draft Genome Sequence of a Mulberry Tree, Morus notabilis C.K. Schneid.</title>
        <authorList>
            <person name="He N."/>
            <person name="Zhao S."/>
        </authorList>
    </citation>
    <scope>NUCLEOTIDE SEQUENCE</scope>
</reference>
<proteinExistence type="inferred from homology"/>
<keyword evidence="8" id="KW-0808">Transferase</keyword>
<evidence type="ECO:0000256" key="1">
    <source>
        <dbReference type="ARBA" id="ARBA00004323"/>
    </source>
</evidence>
<dbReference type="AlphaFoldDB" id="W9QEN4"/>
<evidence type="ECO:0000313" key="8">
    <source>
        <dbReference type="EMBL" id="EXB31380.1"/>
    </source>
</evidence>
<feature type="region of interest" description="Disordered" evidence="6">
    <location>
        <begin position="53"/>
        <end position="150"/>
    </location>
</feature>
<comment type="similarity">
    <text evidence="2">Belongs to the glycosyltransferase 47 family.</text>
</comment>
<dbReference type="GO" id="GO:0016757">
    <property type="term" value="F:glycosyltransferase activity"/>
    <property type="evidence" value="ECO:0007669"/>
    <property type="project" value="UniProtKB-KW"/>
</dbReference>
<feature type="compositionally biased region" description="Basic and acidic residues" evidence="6">
    <location>
        <begin position="89"/>
        <end position="110"/>
    </location>
</feature>
<feature type="compositionally biased region" description="Basic and acidic residues" evidence="6">
    <location>
        <begin position="126"/>
        <end position="150"/>
    </location>
</feature>
<feature type="domain" description="Exostosin GT47" evidence="7">
    <location>
        <begin position="162"/>
        <end position="261"/>
    </location>
</feature>
<dbReference type="InterPro" id="IPR040911">
    <property type="entry name" value="Exostosin_GT47"/>
</dbReference>
<evidence type="ECO:0000259" key="7">
    <source>
        <dbReference type="Pfam" id="PF03016"/>
    </source>
</evidence>
<evidence type="ECO:0000256" key="6">
    <source>
        <dbReference type="SAM" id="MobiDB-lite"/>
    </source>
</evidence>
<keyword evidence="4" id="KW-0812">Transmembrane</keyword>
<keyword evidence="5" id="KW-0333">Golgi apparatus</keyword>
<dbReference type="GO" id="GO:0000139">
    <property type="term" value="C:Golgi membrane"/>
    <property type="evidence" value="ECO:0007669"/>
    <property type="project" value="UniProtKB-SubCell"/>
</dbReference>
<dbReference type="EMBL" id="KE343506">
    <property type="protein sequence ID" value="EXB31380.1"/>
    <property type="molecule type" value="Genomic_DNA"/>
</dbReference>
<dbReference type="eggNOG" id="KOG1021">
    <property type="taxonomic scope" value="Eukaryota"/>
</dbReference>
<gene>
    <name evidence="8" type="ORF">L484_014807</name>
</gene>
<keyword evidence="4" id="KW-0735">Signal-anchor</keyword>
<keyword evidence="3" id="KW-0328">Glycosyltransferase</keyword>